<keyword evidence="2" id="KW-0732">Signal</keyword>
<gene>
    <name evidence="4" type="ORF">FRY98_12045</name>
</gene>
<dbReference type="Proteomes" id="UP000325218">
    <property type="component" value="Unassembled WGS sequence"/>
</dbReference>
<evidence type="ECO:0000313" key="4">
    <source>
        <dbReference type="EMBL" id="TYA13389.1"/>
    </source>
</evidence>
<dbReference type="InterPro" id="IPR019606">
    <property type="entry name" value="GerMN"/>
</dbReference>
<evidence type="ECO:0000313" key="5">
    <source>
        <dbReference type="Proteomes" id="UP000325218"/>
    </source>
</evidence>
<feature type="region of interest" description="Disordered" evidence="1">
    <location>
        <begin position="23"/>
        <end position="73"/>
    </location>
</feature>
<evidence type="ECO:0000256" key="2">
    <source>
        <dbReference type="SAM" id="SignalP"/>
    </source>
</evidence>
<evidence type="ECO:0000256" key="1">
    <source>
        <dbReference type="SAM" id="MobiDB-lite"/>
    </source>
</evidence>
<feature type="domain" description="GerMN" evidence="3">
    <location>
        <begin position="86"/>
        <end position="194"/>
    </location>
</feature>
<dbReference type="EMBL" id="VSDO01000002">
    <property type="protein sequence ID" value="TYA13389.1"/>
    <property type="molecule type" value="Genomic_DNA"/>
</dbReference>
<comment type="caution">
    <text evidence="4">The sequence shown here is derived from an EMBL/GenBank/DDBJ whole genome shotgun (WGS) entry which is preliminary data.</text>
</comment>
<dbReference type="Pfam" id="PF10646">
    <property type="entry name" value="Germane"/>
    <property type="match status" value="1"/>
</dbReference>
<accession>A0A5D0CTX6</accession>
<dbReference type="PROSITE" id="PS51257">
    <property type="entry name" value="PROKAR_LIPOPROTEIN"/>
    <property type="match status" value="1"/>
</dbReference>
<evidence type="ECO:0000259" key="3">
    <source>
        <dbReference type="Pfam" id="PF10646"/>
    </source>
</evidence>
<organism evidence="4 5">
    <name type="scientific">Paenibacillus faecis</name>
    <dbReference type="NCBI Taxonomy" id="862114"/>
    <lineage>
        <taxon>Bacteria</taxon>
        <taxon>Bacillati</taxon>
        <taxon>Bacillota</taxon>
        <taxon>Bacilli</taxon>
        <taxon>Bacillales</taxon>
        <taxon>Paenibacillaceae</taxon>
        <taxon>Paenibacillus</taxon>
    </lineage>
</organism>
<name>A0A5D0CTX6_9BACL</name>
<reference evidence="4 5" key="1">
    <citation type="submission" date="2019-08" db="EMBL/GenBank/DDBJ databases">
        <title>Genome sequencing of Paenibacillus faecis DSM 23593(T).</title>
        <authorList>
            <person name="Kook J.-K."/>
            <person name="Park S.-N."/>
            <person name="Lim Y.K."/>
        </authorList>
    </citation>
    <scope>NUCLEOTIDE SEQUENCE [LARGE SCALE GENOMIC DNA]</scope>
    <source>
        <strain evidence="4 5">DSM 23593</strain>
    </source>
</reference>
<feature type="signal peptide" evidence="2">
    <location>
        <begin position="1"/>
        <end position="23"/>
    </location>
</feature>
<keyword evidence="5" id="KW-1185">Reference proteome</keyword>
<dbReference type="OrthoDB" id="1954033at2"/>
<protein>
    <submittedName>
        <fullName evidence="4">GerMN domain-containing protein</fullName>
    </submittedName>
</protein>
<proteinExistence type="predicted"/>
<feature type="chain" id="PRO_5039212107" evidence="2">
    <location>
        <begin position="24"/>
        <end position="209"/>
    </location>
</feature>
<dbReference type="RefSeq" id="WP_148452013.1">
    <property type="nucleotide sequence ID" value="NZ_VSDO01000002.1"/>
</dbReference>
<feature type="compositionally biased region" description="Low complexity" evidence="1">
    <location>
        <begin position="45"/>
        <end position="55"/>
    </location>
</feature>
<dbReference type="AlphaFoldDB" id="A0A5D0CTX6"/>
<sequence length="209" mass="23114">MNRKRWTLGMIVLLLAWSTGCGQKPQAASDVKPGTETRQPVTDTAPPVAAESPEQQPEEPAKEPAKVNASGQQQAEQVVKQQIETYYTDDQMLELRTATVEITYEKEKEQDKYLAALQTLKSSGQSAMFALWEKAEFRSANLKDGVLTVDIHLPDEARLGAGGEALALEALERTVFQFKEIQAVDLLVDGDPAETLMGHEELEHPIPRN</sequence>